<dbReference type="GO" id="GO:0045892">
    <property type="term" value="P:negative regulation of DNA-templated transcription"/>
    <property type="evidence" value="ECO:0007669"/>
    <property type="project" value="UniProtKB-UniRule"/>
</dbReference>
<proteinExistence type="inferred from homology"/>
<keyword evidence="2 5" id="KW-0805">Transcription regulation</keyword>
<dbReference type="InterPro" id="IPR023120">
    <property type="entry name" value="WHTH_transcript_rep_HrcA_IDD"/>
</dbReference>
<evidence type="ECO:0000259" key="6">
    <source>
        <dbReference type="Pfam" id="PF01628"/>
    </source>
</evidence>
<dbReference type="GO" id="GO:0003677">
    <property type="term" value="F:DNA binding"/>
    <property type="evidence" value="ECO:0007669"/>
    <property type="project" value="InterPro"/>
</dbReference>
<evidence type="ECO:0000256" key="2">
    <source>
        <dbReference type="ARBA" id="ARBA00023015"/>
    </source>
</evidence>
<feature type="domain" description="Heat-inducible transcription repressor HrcA C-terminal" evidence="6">
    <location>
        <begin position="129"/>
        <end position="344"/>
    </location>
</feature>
<dbReference type="InterPro" id="IPR021153">
    <property type="entry name" value="HrcA_C"/>
</dbReference>
<reference evidence="8" key="1">
    <citation type="submission" date="2018-06" db="EMBL/GenBank/DDBJ databases">
        <authorList>
            <person name="Martinez Ocampo F."/>
            <person name="Quiroz Castaneda R.E."/>
            <person name="Rojas Lopez X."/>
        </authorList>
    </citation>
    <scope>NUCLEOTIDE SEQUENCE [LARGE SCALE GENOMIC DNA]</scope>
    <source>
        <strain evidence="8">INIFAP02</strain>
    </source>
</reference>
<sequence length="362" mass="41717">MSNPVVESSESIELLIDESSKEILNERQKEILKIIVEAYISEKESISSLNIKSKKLYRWSSATIRNEMLILEQKGFLKKEHQSSGRIPTKEGYKMYICHLMDNLKNVNEEIKYKLVELFANRNESIDVTLNKSAEIISNFINLPIILSGNNDLGKEILKRLDLVELSEREFVIYAITSSGEIYKDKIFVDEFKEREDLSICVKLLNENLVGCTLSNIDKETLKLIPKIRSSVHKYEFVYEKIIAKICSGVVNKKQSLYKIYNKNSIISQPEVRNNQISLEKIFNILENYSTFSQLNSNYFKTGKTLINLDSEIDGVSVTTTTVLDTREKTRSLSVVGPTRMNYALIRSLFEFINEKIVEFSK</sequence>
<dbReference type="Gene3D" id="3.30.450.40">
    <property type="match status" value="1"/>
</dbReference>
<dbReference type="InterPro" id="IPR036390">
    <property type="entry name" value="WH_DNA-bd_sf"/>
</dbReference>
<keyword evidence="1 5" id="KW-0678">Repressor</keyword>
<dbReference type="Gene3D" id="1.10.10.10">
    <property type="entry name" value="Winged helix-like DNA-binding domain superfamily/Winged helix DNA-binding domain"/>
    <property type="match status" value="1"/>
</dbReference>
<gene>
    <name evidence="5" type="primary">hrcA</name>
    <name evidence="7" type="ORF">DNK47_00230</name>
</gene>
<keyword evidence="4 5" id="KW-0804">Transcription</keyword>
<evidence type="ECO:0000256" key="5">
    <source>
        <dbReference type="HAMAP-Rule" id="MF_00081"/>
    </source>
</evidence>
<evidence type="ECO:0000256" key="3">
    <source>
        <dbReference type="ARBA" id="ARBA00023016"/>
    </source>
</evidence>
<dbReference type="SUPFAM" id="SSF55781">
    <property type="entry name" value="GAF domain-like"/>
    <property type="match status" value="1"/>
</dbReference>
<dbReference type="PIRSF" id="PIRSF005485">
    <property type="entry name" value="HrcA"/>
    <property type="match status" value="1"/>
</dbReference>
<evidence type="ECO:0000256" key="1">
    <source>
        <dbReference type="ARBA" id="ARBA00022491"/>
    </source>
</evidence>
<keyword evidence="8" id="KW-1185">Reference proteome</keyword>
<dbReference type="AlphaFoldDB" id="A0A328PNI0"/>
<accession>A0A328PNI0</accession>
<comment type="similarity">
    <text evidence="5">Belongs to the HrcA family.</text>
</comment>
<protein>
    <recommendedName>
        <fullName evidence="5">Heat-inducible transcription repressor HrcA</fullName>
    </recommendedName>
</protein>
<dbReference type="InterPro" id="IPR029016">
    <property type="entry name" value="GAF-like_dom_sf"/>
</dbReference>
<organism evidence="7 8">
    <name type="scientific">Mycoplasma wenyonii</name>
    <dbReference type="NCBI Taxonomy" id="65123"/>
    <lineage>
        <taxon>Bacteria</taxon>
        <taxon>Bacillati</taxon>
        <taxon>Mycoplasmatota</taxon>
        <taxon>Mollicutes</taxon>
        <taxon>Mycoplasmataceae</taxon>
        <taxon>Mycoplasma</taxon>
    </lineage>
</organism>
<dbReference type="HAMAP" id="MF_00081">
    <property type="entry name" value="HrcA"/>
    <property type="match status" value="1"/>
</dbReference>
<dbReference type="Pfam" id="PF01628">
    <property type="entry name" value="HrcA"/>
    <property type="match status" value="1"/>
</dbReference>
<dbReference type="InterPro" id="IPR002571">
    <property type="entry name" value="HrcA"/>
</dbReference>
<dbReference type="Proteomes" id="UP000249762">
    <property type="component" value="Unassembled WGS sequence"/>
</dbReference>
<dbReference type="EMBL" id="QKVO01000001">
    <property type="protein sequence ID" value="RAO95275.1"/>
    <property type="molecule type" value="Genomic_DNA"/>
</dbReference>
<dbReference type="Gene3D" id="3.30.390.60">
    <property type="entry name" value="Heat-inducible transcription repressor hrca homolog, domain 3"/>
    <property type="match status" value="1"/>
</dbReference>
<dbReference type="SUPFAM" id="SSF46785">
    <property type="entry name" value="Winged helix' DNA-binding domain"/>
    <property type="match status" value="1"/>
</dbReference>
<dbReference type="RefSeq" id="WP_112664942.1">
    <property type="nucleotide sequence ID" value="NZ_QKVO01000001.1"/>
</dbReference>
<evidence type="ECO:0000256" key="4">
    <source>
        <dbReference type="ARBA" id="ARBA00023163"/>
    </source>
</evidence>
<comment type="caution">
    <text evidence="7">The sequence shown here is derived from an EMBL/GenBank/DDBJ whole genome shotgun (WGS) entry which is preliminary data.</text>
</comment>
<dbReference type="PANTHER" id="PTHR34824">
    <property type="entry name" value="HEAT-INDUCIBLE TRANSCRIPTION REPRESSOR HRCA"/>
    <property type="match status" value="1"/>
</dbReference>
<evidence type="ECO:0000313" key="7">
    <source>
        <dbReference type="EMBL" id="RAO95275.1"/>
    </source>
</evidence>
<keyword evidence="3 5" id="KW-0346">Stress response</keyword>
<name>A0A328PNI0_9MOLU</name>
<dbReference type="PANTHER" id="PTHR34824:SF1">
    <property type="entry name" value="HEAT-INDUCIBLE TRANSCRIPTION REPRESSOR HRCA"/>
    <property type="match status" value="1"/>
</dbReference>
<dbReference type="InterPro" id="IPR036388">
    <property type="entry name" value="WH-like_DNA-bd_sf"/>
</dbReference>
<evidence type="ECO:0000313" key="8">
    <source>
        <dbReference type="Proteomes" id="UP000249762"/>
    </source>
</evidence>
<comment type="function">
    <text evidence="5">Negative regulator of class I heat shock genes (grpE-dnaK-dnaJ and groELS operons). Prevents heat-shock induction of these operons.</text>
</comment>
<dbReference type="OrthoDB" id="9783139at2"/>